<proteinExistence type="predicted"/>
<sequence>MSDTCLANLEKRVEQLEKLYIKDKEFLIEQLDKTNLAIQQLQHTQTLPTGTGEIDTSSSYQKKIEYLTAANEQMFQQNRRLREYIELVLEKNEPLNYEGYYKALRGE</sequence>
<dbReference type="EMBL" id="JAOTPO010000005">
    <property type="protein sequence ID" value="MDE5413681.1"/>
    <property type="molecule type" value="Genomic_DNA"/>
</dbReference>
<reference evidence="1" key="1">
    <citation type="submission" date="2024-05" db="EMBL/GenBank/DDBJ databases">
        <title>Alkalihalobacillus sp. strain MEB203 novel alkaliphilic bacterium from Lonar Lake, India.</title>
        <authorList>
            <person name="Joshi A."/>
            <person name="Thite S."/>
            <person name="Mengade P."/>
        </authorList>
    </citation>
    <scope>NUCLEOTIDE SEQUENCE</scope>
    <source>
        <strain evidence="1">MEB 203</strain>
    </source>
</reference>
<accession>A0ABT5VDZ7</accession>
<name>A0ABT5VDZ7_9BACI</name>
<evidence type="ECO:0000313" key="2">
    <source>
        <dbReference type="Proteomes" id="UP001148125"/>
    </source>
</evidence>
<comment type="caution">
    <text evidence="1">The sequence shown here is derived from an EMBL/GenBank/DDBJ whole genome shotgun (WGS) entry which is preliminary data.</text>
</comment>
<evidence type="ECO:0000313" key="1">
    <source>
        <dbReference type="EMBL" id="MDE5413681.1"/>
    </source>
</evidence>
<organism evidence="1 2">
    <name type="scientific">Alkalihalobacterium chitinilyticum</name>
    <dbReference type="NCBI Taxonomy" id="2980103"/>
    <lineage>
        <taxon>Bacteria</taxon>
        <taxon>Bacillati</taxon>
        <taxon>Bacillota</taxon>
        <taxon>Bacilli</taxon>
        <taxon>Bacillales</taxon>
        <taxon>Bacillaceae</taxon>
        <taxon>Alkalihalobacterium</taxon>
    </lineage>
</organism>
<gene>
    <name evidence="1" type="ORF">N7Z68_09800</name>
</gene>
<protein>
    <submittedName>
        <fullName evidence="1">Uncharacterized protein</fullName>
    </submittedName>
</protein>
<dbReference type="Proteomes" id="UP001148125">
    <property type="component" value="Unassembled WGS sequence"/>
</dbReference>
<dbReference type="RefSeq" id="WP_275118296.1">
    <property type="nucleotide sequence ID" value="NZ_JAOTPO010000005.1"/>
</dbReference>
<keyword evidence="2" id="KW-1185">Reference proteome</keyword>